<reference evidence="5 6" key="2">
    <citation type="submission" date="2015-05" db="EMBL/GenBank/DDBJ databases">
        <authorList>
            <person name="Morales-Cruz A."/>
            <person name="Amrine K.C."/>
            <person name="Cantu D."/>
        </authorList>
    </citation>
    <scope>NUCLEOTIDE SEQUENCE [LARGE SCALE GENOMIC DNA]</scope>
    <source>
        <strain evidence="5">UCRPC4</strain>
    </source>
</reference>
<dbReference type="Pfam" id="PF23046">
    <property type="entry name" value="tSH3-B_UBE2O"/>
    <property type="match status" value="1"/>
</dbReference>
<dbReference type="SUPFAM" id="SSF54495">
    <property type="entry name" value="UBC-like"/>
    <property type="match status" value="1"/>
</dbReference>
<proteinExistence type="predicted"/>
<reference evidence="5 6" key="1">
    <citation type="submission" date="2015-05" db="EMBL/GenBank/DDBJ databases">
        <title>Distinctive expansion of gene families associated with plant cell wall degradation and secondary metabolism in the genomes of grapevine trunk pathogens.</title>
        <authorList>
            <person name="Lawrence D.P."/>
            <person name="Travadon R."/>
            <person name="Rolshausen P.E."/>
            <person name="Baumgartner K."/>
        </authorList>
    </citation>
    <scope>NUCLEOTIDE SEQUENCE [LARGE SCALE GENOMIC DNA]</scope>
    <source>
        <strain evidence="5">UCRPC4</strain>
    </source>
</reference>
<dbReference type="AlphaFoldDB" id="A0A0G2E5S5"/>
<dbReference type="EMBL" id="LCWF01000137">
    <property type="protein sequence ID" value="KKY17701.1"/>
    <property type="molecule type" value="Genomic_DNA"/>
</dbReference>
<dbReference type="GO" id="GO:0061631">
    <property type="term" value="F:ubiquitin conjugating enzyme activity"/>
    <property type="evidence" value="ECO:0007669"/>
    <property type="project" value="TreeGrafter"/>
</dbReference>
<evidence type="ECO:0000256" key="1">
    <source>
        <dbReference type="ARBA" id="ARBA00022679"/>
    </source>
</evidence>
<keyword evidence="2" id="KW-0833">Ubl conjugation pathway</keyword>
<dbReference type="Gene3D" id="3.10.110.10">
    <property type="entry name" value="Ubiquitin Conjugating Enzyme"/>
    <property type="match status" value="1"/>
</dbReference>
<dbReference type="InterPro" id="IPR016135">
    <property type="entry name" value="UBQ-conjugating_enzyme/RWD"/>
</dbReference>
<feature type="compositionally biased region" description="Acidic residues" evidence="3">
    <location>
        <begin position="740"/>
        <end position="758"/>
    </location>
</feature>
<dbReference type="PANTHER" id="PTHR46116">
    <property type="entry name" value="(E3-INDEPENDENT) E2 UBIQUITIN-CONJUGATING ENZYME"/>
    <property type="match status" value="1"/>
</dbReference>
<evidence type="ECO:0000259" key="4">
    <source>
        <dbReference type="PROSITE" id="PS50127"/>
    </source>
</evidence>
<keyword evidence="1" id="KW-0808">Transferase</keyword>
<comment type="caution">
    <text evidence="5">The sequence shown here is derived from an EMBL/GenBank/DDBJ whole genome shotgun (WGS) entry which is preliminary data.</text>
</comment>
<feature type="compositionally biased region" description="Polar residues" evidence="3">
    <location>
        <begin position="366"/>
        <end position="379"/>
    </location>
</feature>
<dbReference type="Pfam" id="PF00179">
    <property type="entry name" value="UQ_con"/>
    <property type="match status" value="1"/>
</dbReference>
<gene>
    <name evidence="5" type="ORF">UCRPC4_g05334</name>
</gene>
<evidence type="ECO:0000313" key="5">
    <source>
        <dbReference type="EMBL" id="KKY17701.1"/>
    </source>
</evidence>
<dbReference type="CDD" id="cd23837">
    <property type="entry name" value="UBCc_UBE2O"/>
    <property type="match status" value="1"/>
</dbReference>
<feature type="domain" description="UBC core" evidence="4">
    <location>
        <begin position="840"/>
        <end position="1002"/>
    </location>
</feature>
<evidence type="ECO:0000313" key="6">
    <source>
        <dbReference type="Proteomes" id="UP000053317"/>
    </source>
</evidence>
<feature type="region of interest" description="Disordered" evidence="3">
    <location>
        <begin position="734"/>
        <end position="759"/>
    </location>
</feature>
<dbReference type="SMART" id="SM00212">
    <property type="entry name" value="UBCc"/>
    <property type="match status" value="1"/>
</dbReference>
<dbReference type="OrthoDB" id="47801at2759"/>
<dbReference type="InterPro" id="IPR057735">
    <property type="entry name" value="UBE2O-like_tSH3-B"/>
</dbReference>
<accession>A0A0G2E5S5</accession>
<protein>
    <submittedName>
        <fullName evidence="5">Putative ubiquitin conjugating</fullName>
    </submittedName>
</protein>
<sequence>MDSRDGGITKFESWDTCSLKSDPSLLGTVERTHLDFNTHEPLGDDLLIVAHTAVEDVVTKRFIRTGIPEKGYVFVVWADESQGRSLIQEWALNLLSRTLTLGDTVKRNAGDAMIGTVTSVSETYALQPICIRTAQGHIKAQECIYKSPLSEVASTQCLLACTHVLPQGVKHHSPHDLLYDISGEELKRADDFEEGDFIVYQNWLGEVVETNLEVVIRLDDGSVVVVDSSNELEIVVTSTRGTIISLPEPDGFKKPDIISWNHGLATIAPEQLRRGQDVVTNSRNIRHGRWISGSYNWQTPRGIVMDVRTRSMDVRWLAPNVRSNINETSKPPALSIRPYENLTTFQNSRDIRPKKGIILYDRGRRPTTSGNAKSGSSIVEGSEAQVGDHVRFRDPMSASSKYKDIFGPHGCFNRLHRDEISGFDMNEFRIVAMTKHVTVRWQDQTVTQDLSTSLVPYMVPDNELCPGEIVALREETQQISSANHVTKDTTFNELQFLQGGYDLRLSKVGVVQSIDASERLAKIRWFSQAKVELLQQGNVLKAGSSLGPISDEIEEVSLYEVMTYPALVRHRRELVLVPGAIEPPREVLNSSLPNPSPSVYVGACSLSHLHPWHLPSILEFVRGTLEPIAKNFSQTYSLKSRIQDLGYGSASQGDDFVGEIVDLGLDGMTTVRMGAMTECREIRLPLHWILMIIDDPLYDTTEDSIASLMDLEDDFMSDMSEAEAIEETVEYEGGHRLDDDSGDEMWSTDESLNTDEDETQHNNQAIEEMDVAQSENAHIIPTMNVSGNTKPNSPGAENSTHITQIFKVSPTIRHAPPQFDILEGSVPSDHAFSSDSHSTASLSRIRKEHKILLSSLPPNVYVRTYEGRLDLLRCLIIGPEDTPYEYAPFVVDIALPSNYPAAPPRAHFHSWTYGIGRVNPNLYEEGKICLSLLGTWHGNKEEQWSEKATILQILVSILGLVLVKNPFFNEAGFESLGSQGEYTTEAKLYTEKVFVMARGFIKHALTRGITGMNDIIAWIYLPDPSPATDLVSKRSSKPTTDPTRPNFLHEAICRAQALLNHASNDDSIADPSVLINGAAEPDGNNAFLNKLSKGAVVMLKKHVSVLERISEEAKENRLSE</sequence>
<dbReference type="InterPro" id="IPR000608">
    <property type="entry name" value="UBC"/>
</dbReference>
<dbReference type="Proteomes" id="UP000053317">
    <property type="component" value="Unassembled WGS sequence"/>
</dbReference>
<organism evidence="5 6">
    <name type="scientific">Phaeomoniella chlamydospora</name>
    <name type="common">Phaeoacremonium chlamydosporum</name>
    <dbReference type="NCBI Taxonomy" id="158046"/>
    <lineage>
        <taxon>Eukaryota</taxon>
        <taxon>Fungi</taxon>
        <taxon>Dikarya</taxon>
        <taxon>Ascomycota</taxon>
        <taxon>Pezizomycotina</taxon>
        <taxon>Eurotiomycetes</taxon>
        <taxon>Chaetothyriomycetidae</taxon>
        <taxon>Phaeomoniellales</taxon>
        <taxon>Phaeomoniellaceae</taxon>
        <taxon>Phaeomoniella</taxon>
    </lineage>
</organism>
<feature type="region of interest" description="Disordered" evidence="3">
    <location>
        <begin position="362"/>
        <end position="381"/>
    </location>
</feature>
<evidence type="ECO:0000256" key="3">
    <source>
        <dbReference type="SAM" id="MobiDB-lite"/>
    </source>
</evidence>
<keyword evidence="6" id="KW-1185">Reference proteome</keyword>
<dbReference type="PANTHER" id="PTHR46116:SF15">
    <property type="entry name" value="(E3-INDEPENDENT) E2 UBIQUITIN-CONJUGATING ENZYME"/>
    <property type="match status" value="1"/>
</dbReference>
<name>A0A0G2E5S5_PHACM</name>
<dbReference type="PROSITE" id="PS50127">
    <property type="entry name" value="UBC_2"/>
    <property type="match status" value="1"/>
</dbReference>
<evidence type="ECO:0000256" key="2">
    <source>
        <dbReference type="ARBA" id="ARBA00022786"/>
    </source>
</evidence>